<dbReference type="SUPFAM" id="SSF88946">
    <property type="entry name" value="Sigma2 domain of RNA polymerase sigma factors"/>
    <property type="match status" value="1"/>
</dbReference>
<comment type="caution">
    <text evidence="8">The sequence shown here is derived from an EMBL/GenBank/DDBJ whole genome shotgun (WGS) entry which is preliminary data.</text>
</comment>
<dbReference type="RefSeq" id="WP_182857364.1">
    <property type="nucleotide sequence ID" value="NZ_WMLF01000403.1"/>
</dbReference>
<reference evidence="9" key="1">
    <citation type="journal article" date="2020" name="Syst. Appl. Microbiol.">
        <title>Streptomyces alkaliterrae sp. nov., isolated from an alkaline soil, and emended descriptions of Streptomyces alkaliphilus, Streptomyces calidiresistens and Streptomyces durbertensis.</title>
        <authorList>
            <person name="Swiecimska M."/>
            <person name="Golinska P."/>
            <person name="Nouioui I."/>
            <person name="Wypij M."/>
            <person name="Rai M."/>
            <person name="Sangal V."/>
            <person name="Goodfellow M."/>
        </authorList>
    </citation>
    <scope>NUCLEOTIDE SEQUENCE [LARGE SCALE GENOMIC DNA]</scope>
    <source>
        <strain evidence="9">DSM 104538</strain>
    </source>
</reference>
<feature type="non-terminal residue" evidence="8">
    <location>
        <position position="1"/>
    </location>
</feature>
<dbReference type="Proteomes" id="UP000766698">
    <property type="component" value="Unassembled WGS sequence"/>
</dbReference>
<evidence type="ECO:0000256" key="2">
    <source>
        <dbReference type="ARBA" id="ARBA00023015"/>
    </source>
</evidence>
<feature type="domain" description="RNA polymerase sigma-70 region 2" evidence="6">
    <location>
        <begin position="17"/>
        <end position="79"/>
    </location>
</feature>
<name>A0ABR6EL77_9ACTN</name>
<dbReference type="PANTHER" id="PTHR43133">
    <property type="entry name" value="RNA POLYMERASE ECF-TYPE SIGMA FACTO"/>
    <property type="match status" value="1"/>
</dbReference>
<evidence type="ECO:0000256" key="5">
    <source>
        <dbReference type="SAM" id="MobiDB-lite"/>
    </source>
</evidence>
<dbReference type="Gene3D" id="1.10.1740.10">
    <property type="match status" value="1"/>
</dbReference>
<keyword evidence="3" id="KW-0731">Sigma factor</keyword>
<dbReference type="InterPro" id="IPR007627">
    <property type="entry name" value="RNA_pol_sigma70_r2"/>
</dbReference>
<dbReference type="InterPro" id="IPR013324">
    <property type="entry name" value="RNA_pol_sigma_r3/r4-like"/>
</dbReference>
<dbReference type="PANTHER" id="PTHR43133:SF25">
    <property type="entry name" value="RNA POLYMERASE SIGMA FACTOR RFAY-RELATED"/>
    <property type="match status" value="1"/>
</dbReference>
<evidence type="ECO:0000259" key="7">
    <source>
        <dbReference type="Pfam" id="PF08281"/>
    </source>
</evidence>
<dbReference type="InterPro" id="IPR039425">
    <property type="entry name" value="RNA_pol_sigma-70-like"/>
</dbReference>
<proteinExistence type="inferred from homology"/>
<dbReference type="InterPro" id="IPR013249">
    <property type="entry name" value="RNA_pol_sigma70_r4_t2"/>
</dbReference>
<evidence type="ECO:0000259" key="6">
    <source>
        <dbReference type="Pfam" id="PF04542"/>
    </source>
</evidence>
<accession>A0ABR6EL77</accession>
<feature type="region of interest" description="Disordered" evidence="5">
    <location>
        <begin position="170"/>
        <end position="219"/>
    </location>
</feature>
<dbReference type="EMBL" id="WMLF01000403">
    <property type="protein sequence ID" value="MBB1246085.1"/>
    <property type="molecule type" value="Genomic_DNA"/>
</dbReference>
<sequence>GVGGRLDDWQAFEEVYQETSLAVLRYLRRRLPAGEAEDALSEVYLTAWRRRHDLRGEALPWLYGIARLVVSNAVRSAGRAYRLSELIQLNADGRPGTAAEESAVGRLAAADAMDRLSETDREALVLVAWDGLSARQAARVVGCGTATFSVRLHRARKRLEALLGEDNCGGEDFAGRGEGGEHRKGEVDGDGSGRGANKAVALGERSGGRGGPGAGPDAR</sequence>
<keyword evidence="9" id="KW-1185">Reference proteome</keyword>
<evidence type="ECO:0000256" key="3">
    <source>
        <dbReference type="ARBA" id="ARBA00023082"/>
    </source>
</evidence>
<dbReference type="Pfam" id="PF08281">
    <property type="entry name" value="Sigma70_r4_2"/>
    <property type="match status" value="1"/>
</dbReference>
<evidence type="ECO:0000256" key="1">
    <source>
        <dbReference type="ARBA" id="ARBA00010641"/>
    </source>
</evidence>
<keyword evidence="4" id="KW-0804">Transcription</keyword>
<comment type="similarity">
    <text evidence="1">Belongs to the sigma-70 factor family. ECF subfamily.</text>
</comment>
<protein>
    <submittedName>
        <fullName evidence="8">Sigma-70 family RNA polymerase sigma factor</fullName>
    </submittedName>
</protein>
<dbReference type="InterPro" id="IPR014284">
    <property type="entry name" value="RNA_pol_sigma-70_dom"/>
</dbReference>
<evidence type="ECO:0000313" key="9">
    <source>
        <dbReference type="Proteomes" id="UP000766698"/>
    </source>
</evidence>
<feature type="domain" description="RNA polymerase sigma factor 70 region 4 type 2" evidence="7">
    <location>
        <begin position="108"/>
        <end position="159"/>
    </location>
</feature>
<evidence type="ECO:0000313" key="8">
    <source>
        <dbReference type="EMBL" id="MBB1246085.1"/>
    </source>
</evidence>
<keyword evidence="2" id="KW-0805">Transcription regulation</keyword>
<feature type="compositionally biased region" description="Gly residues" evidence="5">
    <location>
        <begin position="208"/>
        <end position="219"/>
    </location>
</feature>
<dbReference type="InterPro" id="IPR013325">
    <property type="entry name" value="RNA_pol_sigma_r2"/>
</dbReference>
<dbReference type="Pfam" id="PF04542">
    <property type="entry name" value="Sigma70_r2"/>
    <property type="match status" value="1"/>
</dbReference>
<feature type="compositionally biased region" description="Basic and acidic residues" evidence="5">
    <location>
        <begin position="173"/>
        <end position="187"/>
    </location>
</feature>
<gene>
    <name evidence="8" type="ORF">GL263_21380</name>
</gene>
<dbReference type="SUPFAM" id="SSF88659">
    <property type="entry name" value="Sigma3 and sigma4 domains of RNA polymerase sigma factors"/>
    <property type="match status" value="1"/>
</dbReference>
<evidence type="ECO:0000256" key="4">
    <source>
        <dbReference type="ARBA" id="ARBA00023163"/>
    </source>
</evidence>
<dbReference type="CDD" id="cd06171">
    <property type="entry name" value="Sigma70_r4"/>
    <property type="match status" value="1"/>
</dbReference>
<dbReference type="InterPro" id="IPR036388">
    <property type="entry name" value="WH-like_DNA-bd_sf"/>
</dbReference>
<dbReference type="Gene3D" id="1.10.10.10">
    <property type="entry name" value="Winged helix-like DNA-binding domain superfamily/Winged helix DNA-binding domain"/>
    <property type="match status" value="1"/>
</dbReference>
<organism evidence="8 9">
    <name type="scientific">Streptomyces durbertensis</name>
    <dbReference type="NCBI Taxonomy" id="2448886"/>
    <lineage>
        <taxon>Bacteria</taxon>
        <taxon>Bacillati</taxon>
        <taxon>Actinomycetota</taxon>
        <taxon>Actinomycetes</taxon>
        <taxon>Kitasatosporales</taxon>
        <taxon>Streptomycetaceae</taxon>
        <taxon>Streptomyces</taxon>
    </lineage>
</organism>
<dbReference type="NCBIfam" id="TIGR02937">
    <property type="entry name" value="sigma70-ECF"/>
    <property type="match status" value="1"/>
</dbReference>